<evidence type="ECO:0000256" key="1">
    <source>
        <dbReference type="SAM" id="MobiDB-lite"/>
    </source>
</evidence>
<protein>
    <submittedName>
        <fullName evidence="2">Uncharacterized protein</fullName>
    </submittedName>
</protein>
<reference evidence="2 3" key="1">
    <citation type="submission" date="2013-02" db="EMBL/GenBank/DDBJ databases">
        <title>The Genome Sequence of Plasmodium inui San Antonio 1.</title>
        <authorList>
            <consortium name="The Broad Institute Genome Sequencing Platform"/>
            <consortium name="The Broad Institute Genome Sequencing Center for Infectious Disease"/>
            <person name="Neafsey D."/>
            <person name="Cheeseman I."/>
            <person name="Volkman S."/>
            <person name="Adams J."/>
            <person name="Walker B."/>
            <person name="Young S.K."/>
            <person name="Zeng Q."/>
            <person name="Gargeya S."/>
            <person name="Fitzgerald M."/>
            <person name="Haas B."/>
            <person name="Abouelleil A."/>
            <person name="Alvarado L."/>
            <person name="Arachchi H.M."/>
            <person name="Berlin A.M."/>
            <person name="Chapman S.B."/>
            <person name="Dewar J."/>
            <person name="Goldberg J."/>
            <person name="Griggs A."/>
            <person name="Gujja S."/>
            <person name="Hansen M."/>
            <person name="Howarth C."/>
            <person name="Imamovic A."/>
            <person name="Larimer J."/>
            <person name="McCowan C."/>
            <person name="Murphy C."/>
            <person name="Neiman D."/>
            <person name="Pearson M."/>
            <person name="Priest M."/>
            <person name="Roberts A."/>
            <person name="Saif S."/>
            <person name="Shea T."/>
            <person name="Sisk P."/>
            <person name="Sykes S."/>
            <person name="Wortman J."/>
            <person name="Nusbaum C."/>
            <person name="Birren B."/>
        </authorList>
    </citation>
    <scope>NUCLEOTIDE SEQUENCE [LARGE SCALE GENOMIC DNA]</scope>
    <source>
        <strain evidence="2 3">San Antonio 1</strain>
    </source>
</reference>
<organism evidence="2 3">
    <name type="scientific">Plasmodium inui San Antonio 1</name>
    <dbReference type="NCBI Taxonomy" id="1237626"/>
    <lineage>
        <taxon>Eukaryota</taxon>
        <taxon>Sar</taxon>
        <taxon>Alveolata</taxon>
        <taxon>Apicomplexa</taxon>
        <taxon>Aconoidasida</taxon>
        <taxon>Haemosporida</taxon>
        <taxon>Plasmodiidae</taxon>
        <taxon>Plasmodium</taxon>
        <taxon>Plasmodium (Plasmodium)</taxon>
    </lineage>
</organism>
<dbReference type="VEuPathDB" id="PlasmoDB:C922_03727"/>
<sequence length="60" mass="7055">MRLTPPRLRRQTTSRKKRERKRTRRKGDPQGQHIMGKSGRTKLTAEQNSQKIPDRIETGT</sequence>
<gene>
    <name evidence="2" type="ORF">C922_03727</name>
</gene>
<dbReference type="GeneID" id="20039001"/>
<dbReference type="AlphaFoldDB" id="W7A2V5"/>
<accession>W7A2V5</accession>
<proteinExistence type="predicted"/>
<keyword evidence="3" id="KW-1185">Reference proteome</keyword>
<dbReference type="EMBL" id="KI965475">
    <property type="protein sequence ID" value="EUD66000.1"/>
    <property type="molecule type" value="Genomic_DNA"/>
</dbReference>
<dbReference type="Proteomes" id="UP000030640">
    <property type="component" value="Unassembled WGS sequence"/>
</dbReference>
<evidence type="ECO:0000313" key="2">
    <source>
        <dbReference type="EMBL" id="EUD66000.1"/>
    </source>
</evidence>
<evidence type="ECO:0000313" key="3">
    <source>
        <dbReference type="Proteomes" id="UP000030640"/>
    </source>
</evidence>
<dbReference type="RefSeq" id="XP_008817538.1">
    <property type="nucleotide sequence ID" value="XM_008819316.1"/>
</dbReference>
<name>W7A2V5_9APIC</name>
<feature type="compositionally biased region" description="Basic residues" evidence="1">
    <location>
        <begin position="7"/>
        <end position="25"/>
    </location>
</feature>
<feature type="region of interest" description="Disordered" evidence="1">
    <location>
        <begin position="1"/>
        <end position="60"/>
    </location>
</feature>